<gene>
    <name evidence="8" type="ORF">ACFQV2_32650</name>
</gene>
<comment type="caution">
    <text evidence="8">The sequence shown here is derived from an EMBL/GenBank/DDBJ whole genome shotgun (WGS) entry which is preliminary data.</text>
</comment>
<dbReference type="EMBL" id="JBHTEY010000004">
    <property type="protein sequence ID" value="MFC7617470.1"/>
    <property type="molecule type" value="Genomic_DNA"/>
</dbReference>
<dbReference type="InterPro" id="IPR011009">
    <property type="entry name" value="Kinase-like_dom_sf"/>
</dbReference>
<dbReference type="GO" id="GO:0004674">
    <property type="term" value="F:protein serine/threonine kinase activity"/>
    <property type="evidence" value="ECO:0007669"/>
    <property type="project" value="UniProtKB-EC"/>
</dbReference>
<evidence type="ECO:0000256" key="5">
    <source>
        <dbReference type="ARBA" id="ARBA00022840"/>
    </source>
</evidence>
<keyword evidence="4 8" id="KW-0418">Kinase</keyword>
<dbReference type="SMART" id="SM00220">
    <property type="entry name" value="S_TKc"/>
    <property type="match status" value="1"/>
</dbReference>
<dbReference type="CDD" id="cd14014">
    <property type="entry name" value="STKc_PknB_like"/>
    <property type="match status" value="1"/>
</dbReference>
<evidence type="ECO:0000259" key="7">
    <source>
        <dbReference type="PROSITE" id="PS50011"/>
    </source>
</evidence>
<name>A0ABW2TXK1_9PSEU</name>
<dbReference type="SUPFAM" id="SSF56112">
    <property type="entry name" value="Protein kinase-like (PK-like)"/>
    <property type="match status" value="1"/>
</dbReference>
<dbReference type="PANTHER" id="PTHR43671">
    <property type="entry name" value="SERINE/THREONINE-PROTEIN KINASE NEK"/>
    <property type="match status" value="1"/>
</dbReference>
<keyword evidence="2 8" id="KW-0808">Transferase</keyword>
<reference evidence="9" key="1">
    <citation type="journal article" date="2019" name="Int. J. Syst. Evol. Microbiol.">
        <title>The Global Catalogue of Microorganisms (GCM) 10K type strain sequencing project: providing services to taxonomists for standard genome sequencing and annotation.</title>
        <authorList>
            <consortium name="The Broad Institute Genomics Platform"/>
            <consortium name="The Broad Institute Genome Sequencing Center for Infectious Disease"/>
            <person name="Wu L."/>
            <person name="Ma J."/>
        </authorList>
    </citation>
    <scope>NUCLEOTIDE SEQUENCE [LARGE SCALE GENOMIC DNA]</scope>
    <source>
        <strain evidence="9">JCM 17695</strain>
    </source>
</reference>
<dbReference type="InterPro" id="IPR050660">
    <property type="entry name" value="NEK_Ser/Thr_kinase"/>
</dbReference>
<dbReference type="InterPro" id="IPR000719">
    <property type="entry name" value="Prot_kinase_dom"/>
</dbReference>
<dbReference type="PROSITE" id="PS50011">
    <property type="entry name" value="PROTEIN_KINASE_DOM"/>
    <property type="match status" value="1"/>
</dbReference>
<accession>A0ABW2TXK1</accession>
<evidence type="ECO:0000313" key="9">
    <source>
        <dbReference type="Proteomes" id="UP001596512"/>
    </source>
</evidence>
<keyword evidence="9" id="KW-1185">Reference proteome</keyword>
<dbReference type="Proteomes" id="UP001596512">
    <property type="component" value="Unassembled WGS sequence"/>
</dbReference>
<protein>
    <recommendedName>
        <fullName evidence="1">non-specific serine/threonine protein kinase</fullName>
        <ecNumber evidence="1">2.7.11.1</ecNumber>
    </recommendedName>
</protein>
<dbReference type="EC" id="2.7.11.1" evidence="1"/>
<dbReference type="PROSITE" id="PS00108">
    <property type="entry name" value="PROTEIN_KINASE_ST"/>
    <property type="match status" value="1"/>
</dbReference>
<evidence type="ECO:0000256" key="3">
    <source>
        <dbReference type="ARBA" id="ARBA00022741"/>
    </source>
</evidence>
<evidence type="ECO:0000313" key="8">
    <source>
        <dbReference type="EMBL" id="MFC7617470.1"/>
    </source>
</evidence>
<dbReference type="InterPro" id="IPR008271">
    <property type="entry name" value="Ser/Thr_kinase_AS"/>
</dbReference>
<evidence type="ECO:0000256" key="6">
    <source>
        <dbReference type="SAM" id="MobiDB-lite"/>
    </source>
</evidence>
<proteinExistence type="predicted"/>
<keyword evidence="5" id="KW-0067">ATP-binding</keyword>
<organism evidence="8 9">
    <name type="scientific">Actinokineospora soli</name>
    <dbReference type="NCBI Taxonomy" id="1048753"/>
    <lineage>
        <taxon>Bacteria</taxon>
        <taxon>Bacillati</taxon>
        <taxon>Actinomycetota</taxon>
        <taxon>Actinomycetes</taxon>
        <taxon>Pseudonocardiales</taxon>
        <taxon>Pseudonocardiaceae</taxon>
        <taxon>Actinokineospora</taxon>
    </lineage>
</organism>
<evidence type="ECO:0000256" key="2">
    <source>
        <dbReference type="ARBA" id="ARBA00022679"/>
    </source>
</evidence>
<dbReference type="Pfam" id="PF00069">
    <property type="entry name" value="Pkinase"/>
    <property type="match status" value="1"/>
</dbReference>
<dbReference type="Gene3D" id="1.10.510.10">
    <property type="entry name" value="Transferase(Phosphotransferase) domain 1"/>
    <property type="match status" value="1"/>
</dbReference>
<sequence length="239" mass="24992">MPPSLVRVYDAAPDHEPPYLVMQLIDGPTLRRRIDTGGALDLPTAARIGTRLADALACVHAHGIIHRDVKPANVLLDRDGGCYLTDFGIARALGSARLTSKGHCVGTAAYLAPEQVRGEPVGPAADIYALGLMLLECVTGRPEYEGPELEAAVARLSRPPRLPAWLPPVWTATLAAMTAGDPAHRPTAADCAQRLAAAALCRGPGPSRGAGAWRTPSGCCPSVPRSSALGDHAAARDRP</sequence>
<feature type="domain" description="Protein kinase" evidence="7">
    <location>
        <begin position="1"/>
        <end position="200"/>
    </location>
</feature>
<evidence type="ECO:0000256" key="1">
    <source>
        <dbReference type="ARBA" id="ARBA00012513"/>
    </source>
</evidence>
<feature type="region of interest" description="Disordered" evidence="6">
    <location>
        <begin position="206"/>
        <end position="239"/>
    </location>
</feature>
<evidence type="ECO:0000256" key="4">
    <source>
        <dbReference type="ARBA" id="ARBA00022777"/>
    </source>
</evidence>
<keyword evidence="3" id="KW-0547">Nucleotide-binding</keyword>
<dbReference type="PANTHER" id="PTHR43671:SF13">
    <property type="entry name" value="SERINE_THREONINE-PROTEIN KINASE NEK2"/>
    <property type="match status" value="1"/>
</dbReference>